<dbReference type="SUPFAM" id="SSF53474">
    <property type="entry name" value="alpha/beta-Hydrolases"/>
    <property type="match status" value="1"/>
</dbReference>
<dbReference type="AlphaFoldDB" id="A0A839DXU4"/>
<dbReference type="EMBL" id="JACGWZ010000006">
    <property type="protein sequence ID" value="MBA8826782.1"/>
    <property type="molecule type" value="Genomic_DNA"/>
</dbReference>
<evidence type="ECO:0000259" key="1">
    <source>
        <dbReference type="Pfam" id="PF12146"/>
    </source>
</evidence>
<reference evidence="2 3" key="1">
    <citation type="submission" date="2020-07" db="EMBL/GenBank/DDBJ databases">
        <title>Sequencing the genomes of 1000 actinobacteria strains.</title>
        <authorList>
            <person name="Klenk H.-P."/>
        </authorList>
    </citation>
    <scope>NUCLEOTIDE SEQUENCE [LARGE SCALE GENOMIC DNA]</scope>
    <source>
        <strain evidence="2 3">DSM 45975</strain>
    </source>
</reference>
<protein>
    <submittedName>
        <fullName evidence="2">Pimeloyl-ACP methyl ester carboxylesterase</fullName>
    </submittedName>
</protein>
<dbReference type="InterPro" id="IPR050266">
    <property type="entry name" value="AB_hydrolase_sf"/>
</dbReference>
<dbReference type="Gene3D" id="3.40.50.1820">
    <property type="entry name" value="alpha/beta hydrolase"/>
    <property type="match status" value="1"/>
</dbReference>
<dbReference type="GO" id="GO:0016020">
    <property type="term" value="C:membrane"/>
    <property type="evidence" value="ECO:0007669"/>
    <property type="project" value="TreeGrafter"/>
</dbReference>
<proteinExistence type="predicted"/>
<keyword evidence="3" id="KW-1185">Reference proteome</keyword>
<dbReference type="InterPro" id="IPR000073">
    <property type="entry name" value="AB_hydrolase_1"/>
</dbReference>
<organism evidence="2 3">
    <name type="scientific">Halosaccharopolyspora lacisalsi</name>
    <dbReference type="NCBI Taxonomy" id="1000566"/>
    <lineage>
        <taxon>Bacteria</taxon>
        <taxon>Bacillati</taxon>
        <taxon>Actinomycetota</taxon>
        <taxon>Actinomycetes</taxon>
        <taxon>Pseudonocardiales</taxon>
        <taxon>Pseudonocardiaceae</taxon>
        <taxon>Halosaccharopolyspora</taxon>
    </lineage>
</organism>
<evidence type="ECO:0000313" key="3">
    <source>
        <dbReference type="Proteomes" id="UP000569329"/>
    </source>
</evidence>
<sequence>MTATGEPTEYVERVGGGDLHYWVYGTNPDAGERPSERDRLVVMIHGLRGTHHGLELVVEHCGADRVVVPDLPGFGASGPVPGAVHDVAGYARIMIELLELLGARRRPVVLLGHSFGSLVAAHLVSLAPDLVRRLVLVNPIATPALRGPRAVLSRLTSAYYRLGRKLPTRLGHALLSNRAIVLAVSRAMVRSKDSRTRRFVHDSHLRHFSRFHSPQLLYETYEASVSHTVSDYAAALTVPTLLIAGAADDIAPVDGQHRLVEQLSDAELVVIPEVGHLVHYETPVTAGRAIHRFLGESRV</sequence>
<gene>
    <name evidence="2" type="ORF">FHX42_004161</name>
</gene>
<evidence type="ECO:0000313" key="2">
    <source>
        <dbReference type="EMBL" id="MBA8826782.1"/>
    </source>
</evidence>
<dbReference type="InterPro" id="IPR022742">
    <property type="entry name" value="Hydrolase_4"/>
</dbReference>
<feature type="domain" description="Serine aminopeptidase S33" evidence="1">
    <location>
        <begin position="37"/>
        <end position="282"/>
    </location>
</feature>
<dbReference type="PANTHER" id="PTHR43798:SF33">
    <property type="entry name" value="HYDROLASE, PUTATIVE (AFU_ORTHOLOGUE AFUA_2G14860)-RELATED"/>
    <property type="match status" value="1"/>
</dbReference>
<accession>A0A839DXU4</accession>
<dbReference type="PANTHER" id="PTHR43798">
    <property type="entry name" value="MONOACYLGLYCEROL LIPASE"/>
    <property type="match status" value="1"/>
</dbReference>
<dbReference type="PRINTS" id="PR00111">
    <property type="entry name" value="ABHYDROLASE"/>
</dbReference>
<dbReference type="Pfam" id="PF12146">
    <property type="entry name" value="Hydrolase_4"/>
    <property type="match status" value="1"/>
</dbReference>
<dbReference type="InterPro" id="IPR000639">
    <property type="entry name" value="Epox_hydrolase-like"/>
</dbReference>
<dbReference type="Proteomes" id="UP000569329">
    <property type="component" value="Unassembled WGS sequence"/>
</dbReference>
<comment type="caution">
    <text evidence="2">The sequence shown here is derived from an EMBL/GenBank/DDBJ whole genome shotgun (WGS) entry which is preliminary data.</text>
</comment>
<dbReference type="RefSeq" id="WP_182545978.1">
    <property type="nucleotide sequence ID" value="NZ_JACGWZ010000006.1"/>
</dbReference>
<name>A0A839DXU4_9PSEU</name>
<dbReference type="PRINTS" id="PR00412">
    <property type="entry name" value="EPOXHYDRLASE"/>
</dbReference>
<dbReference type="GO" id="GO:0003824">
    <property type="term" value="F:catalytic activity"/>
    <property type="evidence" value="ECO:0007669"/>
    <property type="project" value="InterPro"/>
</dbReference>
<dbReference type="InterPro" id="IPR029058">
    <property type="entry name" value="AB_hydrolase_fold"/>
</dbReference>